<comment type="caution">
    <text evidence="1">The sequence shown here is derived from an EMBL/GenBank/DDBJ whole genome shotgun (WGS) entry which is preliminary data.</text>
</comment>
<name>A0ABQ0NDK0_9LACO</name>
<dbReference type="EMBL" id="BDOR01000011">
    <property type="protein sequence ID" value="GBF02507.1"/>
    <property type="molecule type" value="Genomic_DNA"/>
</dbReference>
<reference evidence="1 2" key="1">
    <citation type="submission" date="2017-04" db="EMBL/GenBank/DDBJ databases">
        <title>In vitro and in silico characterization of Lactobacillus paraplantarum D2-1, a starter culture for soymilk fermentation.</title>
        <authorList>
            <person name="Endo A."/>
            <person name="Sasaki F."/>
            <person name="Maeno S."/>
            <person name="Kanesaki Y."/>
            <person name="Kubota E."/>
            <person name="Torres G.A."/>
            <person name="Tomita S."/>
            <person name="Nakagawa J."/>
        </authorList>
    </citation>
    <scope>NUCLEOTIDE SEQUENCE [LARGE SCALE GENOMIC DNA]</scope>
    <source>
        <strain evidence="1 2">D2-1</strain>
    </source>
</reference>
<evidence type="ECO:0000313" key="2">
    <source>
        <dbReference type="Proteomes" id="UP000236162"/>
    </source>
</evidence>
<sequence length="69" mass="7701">MESKGNGTYSLKDSGAVRTMENGGWYDIADPDVNDLMRTASKLNYQLNYGDATHLKLSNSYLVKRINPT</sequence>
<keyword evidence="2" id="KW-1185">Reference proteome</keyword>
<dbReference type="RefSeq" id="WP_131505616.1">
    <property type="nucleotide sequence ID" value="NZ_AVAI01000050.1"/>
</dbReference>
<evidence type="ECO:0000313" key="1">
    <source>
        <dbReference type="EMBL" id="GBF02507.1"/>
    </source>
</evidence>
<accession>A0ABQ0NDK0</accession>
<protein>
    <submittedName>
        <fullName evidence="1">Uncharacterized protein</fullName>
    </submittedName>
</protein>
<proteinExistence type="predicted"/>
<gene>
    <name evidence="1" type="ORF">LPPLD21_02055</name>
</gene>
<organism evidence="1 2">
    <name type="scientific">Lactiplantibacillus paraplantarum</name>
    <dbReference type="NCBI Taxonomy" id="60520"/>
    <lineage>
        <taxon>Bacteria</taxon>
        <taxon>Bacillati</taxon>
        <taxon>Bacillota</taxon>
        <taxon>Bacilli</taxon>
        <taxon>Lactobacillales</taxon>
        <taxon>Lactobacillaceae</taxon>
        <taxon>Lactiplantibacillus</taxon>
    </lineage>
</organism>
<dbReference type="Proteomes" id="UP000236162">
    <property type="component" value="Unassembled WGS sequence"/>
</dbReference>